<sequence>MIEGVVMGKIAVDVGDAFQRKMDRIVVMEQRVQQMDERRQQHHELTGESTRGDDHAKRDDDRTSPPRSDSDIASDFRGGGTQGIASPPNRKSLSALGSVFSPIRSRAERGEMGESTKVNASKKSPQCQGTPRTITTSSCSRSSGSSGSDYCDDDGRTRDMRTIVVADGNAMAFRPTAHRRQNNHLRPYHCIPPIVANKNPPRHPPPLISSEVLPLSGGVGSPSPPPPLISFATRPFPSAGSGGGSSSCSGGGWSSTTTESAATASPSPARVVASPRVVAATVMAGAASTRRARHEQQWHRPRRDRGAATSSEGGGGDDDSYRRVTRNREPSNVVVLGSESPAESMKNESKYEVNGRDNDASAAFTSSRDGAATTAAGGVGRDQGTMEGGGMLPPRNGTQIDRRRSGIVVKDRQVMECSGGSATTNRTSFVSKDVAVACRNEKGVVTGNILLSASSLTTTTTTTTAAHHTFDTVAVIKREGGTATVVHLPILIRPESLSFNKRQPTCWQMTRHRMSKTRGEF</sequence>
<accession>A0ABD3NAF4</accession>
<feature type="region of interest" description="Disordered" evidence="1">
    <location>
        <begin position="284"/>
        <end position="355"/>
    </location>
</feature>
<comment type="caution">
    <text evidence="2">The sequence shown here is derived from an EMBL/GenBank/DDBJ whole genome shotgun (WGS) entry which is preliminary data.</text>
</comment>
<name>A0ABD3NAF4_9STRA</name>
<feature type="compositionally biased region" description="Gly residues" evidence="1">
    <location>
        <begin position="240"/>
        <end position="253"/>
    </location>
</feature>
<feature type="compositionally biased region" description="Low complexity" evidence="1">
    <location>
        <begin position="254"/>
        <end position="271"/>
    </location>
</feature>
<organism evidence="2 3">
    <name type="scientific">Stephanodiscus triporus</name>
    <dbReference type="NCBI Taxonomy" id="2934178"/>
    <lineage>
        <taxon>Eukaryota</taxon>
        <taxon>Sar</taxon>
        <taxon>Stramenopiles</taxon>
        <taxon>Ochrophyta</taxon>
        <taxon>Bacillariophyta</taxon>
        <taxon>Coscinodiscophyceae</taxon>
        <taxon>Thalassiosirophycidae</taxon>
        <taxon>Stephanodiscales</taxon>
        <taxon>Stephanodiscaceae</taxon>
        <taxon>Stephanodiscus</taxon>
    </lineage>
</organism>
<evidence type="ECO:0000256" key="1">
    <source>
        <dbReference type="SAM" id="MobiDB-lite"/>
    </source>
</evidence>
<feature type="compositionally biased region" description="Basic and acidic residues" evidence="1">
    <location>
        <begin position="319"/>
        <end position="329"/>
    </location>
</feature>
<protein>
    <submittedName>
        <fullName evidence="2">Uncharacterized protein</fullName>
    </submittedName>
</protein>
<feature type="compositionally biased region" description="Basic and acidic residues" evidence="1">
    <location>
        <begin position="34"/>
        <end position="70"/>
    </location>
</feature>
<dbReference type="Proteomes" id="UP001530315">
    <property type="component" value="Unassembled WGS sequence"/>
</dbReference>
<feature type="compositionally biased region" description="Basic and acidic residues" evidence="1">
    <location>
        <begin position="105"/>
        <end position="114"/>
    </location>
</feature>
<keyword evidence="3" id="KW-1185">Reference proteome</keyword>
<dbReference type="EMBL" id="JALLAZ020001555">
    <property type="protein sequence ID" value="KAL3773058.1"/>
    <property type="molecule type" value="Genomic_DNA"/>
</dbReference>
<dbReference type="AlphaFoldDB" id="A0ABD3NAF4"/>
<feature type="region of interest" description="Disordered" evidence="1">
    <location>
        <begin position="32"/>
        <end position="156"/>
    </location>
</feature>
<proteinExistence type="predicted"/>
<evidence type="ECO:0000313" key="2">
    <source>
        <dbReference type="EMBL" id="KAL3773058.1"/>
    </source>
</evidence>
<feature type="compositionally biased region" description="Gly residues" evidence="1">
    <location>
        <begin position="377"/>
        <end position="391"/>
    </location>
</feature>
<gene>
    <name evidence="2" type="ORF">ACHAW5_000475</name>
</gene>
<feature type="region of interest" description="Disordered" evidence="1">
    <location>
        <begin position="368"/>
        <end position="399"/>
    </location>
</feature>
<feature type="compositionally biased region" description="Basic and acidic residues" evidence="1">
    <location>
        <begin position="345"/>
        <end position="355"/>
    </location>
</feature>
<feature type="region of interest" description="Disordered" evidence="1">
    <location>
        <begin position="216"/>
        <end position="271"/>
    </location>
</feature>
<feature type="compositionally biased region" description="Low complexity" evidence="1">
    <location>
        <begin position="137"/>
        <end position="149"/>
    </location>
</feature>
<reference evidence="2 3" key="1">
    <citation type="submission" date="2024-10" db="EMBL/GenBank/DDBJ databases">
        <title>Updated reference genomes for cyclostephanoid diatoms.</title>
        <authorList>
            <person name="Roberts W.R."/>
            <person name="Alverson A.J."/>
        </authorList>
    </citation>
    <scope>NUCLEOTIDE SEQUENCE [LARGE SCALE GENOMIC DNA]</scope>
    <source>
        <strain evidence="2 3">AJA276-08</strain>
    </source>
</reference>
<feature type="compositionally biased region" description="Polar residues" evidence="1">
    <location>
        <begin position="116"/>
        <end position="136"/>
    </location>
</feature>
<evidence type="ECO:0000313" key="3">
    <source>
        <dbReference type="Proteomes" id="UP001530315"/>
    </source>
</evidence>